<dbReference type="Pfam" id="PF13424">
    <property type="entry name" value="TPR_12"/>
    <property type="match status" value="1"/>
</dbReference>
<accession>A0A426TQM1</accession>
<proteinExistence type="predicted"/>
<protein>
    <submittedName>
        <fullName evidence="3">Tetratricopeptide repeat protein</fullName>
    </submittedName>
</protein>
<dbReference type="InterPro" id="IPR002182">
    <property type="entry name" value="NB-ARC"/>
</dbReference>
<evidence type="ECO:0000259" key="2">
    <source>
        <dbReference type="Pfam" id="PF00931"/>
    </source>
</evidence>
<organism evidence="3 4">
    <name type="scientific">Candidatus Viridilinea halotolerans</name>
    <dbReference type="NCBI Taxonomy" id="2491704"/>
    <lineage>
        <taxon>Bacteria</taxon>
        <taxon>Bacillati</taxon>
        <taxon>Chloroflexota</taxon>
        <taxon>Chloroflexia</taxon>
        <taxon>Chloroflexales</taxon>
        <taxon>Chloroflexineae</taxon>
        <taxon>Oscillochloridaceae</taxon>
        <taxon>Candidatus Viridilinea</taxon>
    </lineage>
</organism>
<dbReference type="SUPFAM" id="SSF48452">
    <property type="entry name" value="TPR-like"/>
    <property type="match status" value="1"/>
</dbReference>
<name>A0A426TQM1_9CHLR</name>
<feature type="domain" description="NB-ARC" evidence="2">
    <location>
        <begin position="189"/>
        <end position="346"/>
    </location>
</feature>
<evidence type="ECO:0000313" key="3">
    <source>
        <dbReference type="EMBL" id="RRR65571.1"/>
    </source>
</evidence>
<dbReference type="InterPro" id="IPR011990">
    <property type="entry name" value="TPR-like_helical_dom_sf"/>
</dbReference>
<dbReference type="AlphaFoldDB" id="A0A426TQM1"/>
<evidence type="ECO:0000313" key="4">
    <source>
        <dbReference type="Proteomes" id="UP000280307"/>
    </source>
</evidence>
<dbReference type="SMART" id="SM00028">
    <property type="entry name" value="TPR"/>
    <property type="match status" value="3"/>
</dbReference>
<feature type="region of interest" description="Disordered" evidence="1">
    <location>
        <begin position="147"/>
        <end position="167"/>
    </location>
</feature>
<feature type="compositionally biased region" description="Low complexity" evidence="1">
    <location>
        <begin position="147"/>
        <end position="162"/>
    </location>
</feature>
<dbReference type="EMBL" id="RSAS01000936">
    <property type="protein sequence ID" value="RRR65571.1"/>
    <property type="molecule type" value="Genomic_DNA"/>
</dbReference>
<dbReference type="PANTHER" id="PTHR47691:SF3">
    <property type="entry name" value="HTH-TYPE TRANSCRIPTIONAL REGULATOR RV0890C-RELATED"/>
    <property type="match status" value="1"/>
</dbReference>
<comment type="caution">
    <text evidence="3">The sequence shown here is derived from an EMBL/GenBank/DDBJ whole genome shotgun (WGS) entry which is preliminary data.</text>
</comment>
<dbReference type="PANTHER" id="PTHR47691">
    <property type="entry name" value="REGULATOR-RELATED"/>
    <property type="match status" value="1"/>
</dbReference>
<dbReference type="SUPFAM" id="SSF52540">
    <property type="entry name" value="P-loop containing nucleoside triphosphate hydrolases"/>
    <property type="match status" value="1"/>
</dbReference>
<dbReference type="InterPro" id="IPR027417">
    <property type="entry name" value="P-loop_NTPase"/>
</dbReference>
<evidence type="ECO:0000256" key="1">
    <source>
        <dbReference type="SAM" id="MobiDB-lite"/>
    </source>
</evidence>
<dbReference type="Pfam" id="PF13374">
    <property type="entry name" value="TPR_10"/>
    <property type="match status" value="2"/>
</dbReference>
<dbReference type="Gene3D" id="3.40.50.300">
    <property type="entry name" value="P-loop containing nucleotide triphosphate hydrolases"/>
    <property type="match status" value="1"/>
</dbReference>
<dbReference type="PRINTS" id="PR00364">
    <property type="entry name" value="DISEASERSIST"/>
</dbReference>
<dbReference type="Pfam" id="PF00931">
    <property type="entry name" value="NB-ARC"/>
    <property type="match status" value="1"/>
</dbReference>
<sequence>MDEIATKQAVRELINTWALRAGLQKQALAARAGFGSYDEFYRAYLDVGRVLSSDPEAALRVVQALTLGLPAAARATPAEAVNFFIYTRLPLDRYPDVLQRELFAPEAWRAALQQHLAIELPAVTITPQPDAVTLLAAIDDLVRRGAATPSAPATPPLLLDATRPPPPPTPLPVPHRMPLAPARLFGGRDQELQQAVRRLREQEVGGTLAITGIGGVGKTSLAAELAHRYGQFFAGGVFWIGCADPSACEREVAACGATGLVQDANWRELPLAERVALVQQAWQAPIPRLLLLDNCEDDETLLRWRPSSGGCRVVLTSRRARWPRSLGVSELALHELEPAAALALLQRYRPDLSPNDPRLAAIATELAGLPLALHLAGSYLETYQDDRRLGDPANFLHELQAQGPLEHTALQGEGIAPSLTRHEQHMGRTFALSIEQLDAQTPGDALARTMLGLVGWLAPGEPFDGELLAAASSSTAGAGRLAVRRLRDLGLLRSDAGLLRVHRLVGDAARATVSDPAQRSSLASALIARSEAAYLGQQPAEVPLLLPHMVRLDASGSAPAPELLNSMPFLFELAGDLQSSRAYAQRAYDALAAQAALETALGAEVIANLAEWQRLLGDSAAARPLYEQALAIRQRILPPGDMALAESHNNLGELLREAGDYAASRYHYEEALAIALAGGGPEHNTTLAARNNLALLLTKLQLHREAAEQLRPLISAASAIFGPNDPRVATAKINLGAALAALGSLEEARAVQREAIVSLSDLLGERHPTTLLARINAVEPLILHGERAAALVELRQLENLLSSAYGAQHPLTERARARLGELGDGS</sequence>
<dbReference type="InterPro" id="IPR019734">
    <property type="entry name" value="TPR_rpt"/>
</dbReference>
<dbReference type="GO" id="GO:0043531">
    <property type="term" value="F:ADP binding"/>
    <property type="evidence" value="ECO:0007669"/>
    <property type="project" value="InterPro"/>
</dbReference>
<gene>
    <name evidence="3" type="ORF">EI684_22770</name>
</gene>
<reference evidence="3 4" key="1">
    <citation type="submission" date="2018-12" db="EMBL/GenBank/DDBJ databases">
        <title>Genome Sequence of Candidatus Viridilinea halotolerans isolated from saline sulfide-rich spring.</title>
        <authorList>
            <person name="Grouzdev D.S."/>
            <person name="Burganskaya E.I."/>
            <person name="Krutkina M.S."/>
            <person name="Sukhacheva M.V."/>
            <person name="Gorlenko V.M."/>
        </authorList>
    </citation>
    <scope>NUCLEOTIDE SEQUENCE [LARGE SCALE GENOMIC DNA]</scope>
    <source>
        <strain evidence="3">Chok-6</strain>
    </source>
</reference>
<dbReference type="Gene3D" id="1.25.40.10">
    <property type="entry name" value="Tetratricopeptide repeat domain"/>
    <property type="match status" value="2"/>
</dbReference>
<dbReference type="Proteomes" id="UP000280307">
    <property type="component" value="Unassembled WGS sequence"/>
</dbReference>